<evidence type="ECO:0008006" key="4">
    <source>
        <dbReference type="Google" id="ProtNLM"/>
    </source>
</evidence>
<dbReference type="Gene3D" id="3.30.1490.20">
    <property type="entry name" value="ATP-grasp fold, A domain"/>
    <property type="match status" value="1"/>
</dbReference>
<dbReference type="Proteomes" id="UP000537126">
    <property type="component" value="Unassembled WGS sequence"/>
</dbReference>
<dbReference type="InterPro" id="IPR013815">
    <property type="entry name" value="ATP_grasp_subdomain_1"/>
</dbReference>
<evidence type="ECO:0000313" key="3">
    <source>
        <dbReference type="Proteomes" id="UP000537126"/>
    </source>
</evidence>
<dbReference type="RefSeq" id="WP_166920984.1">
    <property type="nucleotide sequence ID" value="NZ_JAASRN010000008.1"/>
</dbReference>
<accession>A0A846MUC6</accession>
<dbReference type="SUPFAM" id="SSF56059">
    <property type="entry name" value="Glutathione synthetase ATP-binding domain-like"/>
    <property type="match status" value="1"/>
</dbReference>
<evidence type="ECO:0000256" key="1">
    <source>
        <dbReference type="SAM" id="Phobius"/>
    </source>
</evidence>
<name>A0A846MUC6_9BACT</name>
<sequence>MKFFQWWKYLKWEFWSFWLFYIPIYFYWFYLSLRARSFTFFTAANPCMFLGGFTMYSKYDILRRIPAKYIPKSIWIAEDSSIEQVIEKIKKHKLNYPLAVKPNRGERGFAVERINNEAELRNFLSSYPAWEWIIQEWCYSPLELGIMYCRMPDSTQGKITSIVIKEPLQVKGDGVHTLGELVTRDERCRYHLDFLKKQHALQWNQVPEAETVIQLTHIGNHSRGATFRNANELLTPQLQKVIDNIARHIDGFYFGRFDLKVPSIEELYAGRNICILELNGANSEPAHIYDPDMPLWKAYRDLLRHWQILYRISVANHKRGVQYAPFSLLLKAIKNNLQQRKIYGQKQTAAELKWLSSY</sequence>
<organism evidence="2 3">
    <name type="scientific">Thermonema lapsum</name>
    <dbReference type="NCBI Taxonomy" id="28195"/>
    <lineage>
        <taxon>Bacteria</taxon>
        <taxon>Pseudomonadati</taxon>
        <taxon>Bacteroidota</taxon>
        <taxon>Cytophagia</taxon>
        <taxon>Cytophagales</taxon>
        <taxon>Thermonemataceae</taxon>
        <taxon>Thermonema</taxon>
    </lineage>
</organism>
<protein>
    <recommendedName>
        <fullName evidence="4">ATP-grasp domain-containing protein</fullName>
    </recommendedName>
</protein>
<keyword evidence="1" id="KW-0472">Membrane</keyword>
<keyword evidence="1" id="KW-1133">Transmembrane helix</keyword>
<comment type="caution">
    <text evidence="2">The sequence shown here is derived from an EMBL/GenBank/DDBJ whole genome shotgun (WGS) entry which is preliminary data.</text>
</comment>
<dbReference type="GO" id="GO:0005524">
    <property type="term" value="F:ATP binding"/>
    <property type="evidence" value="ECO:0007669"/>
    <property type="project" value="InterPro"/>
</dbReference>
<dbReference type="AlphaFoldDB" id="A0A846MUC6"/>
<dbReference type="EMBL" id="JAASRN010000008">
    <property type="protein sequence ID" value="NIK74827.1"/>
    <property type="molecule type" value="Genomic_DNA"/>
</dbReference>
<keyword evidence="3" id="KW-1185">Reference proteome</keyword>
<reference evidence="2 3" key="1">
    <citation type="submission" date="2020-03" db="EMBL/GenBank/DDBJ databases">
        <title>Genomic Encyclopedia of Type Strains, Phase IV (KMG-IV): sequencing the most valuable type-strain genomes for metagenomic binning, comparative biology and taxonomic classification.</title>
        <authorList>
            <person name="Goeker M."/>
        </authorList>
    </citation>
    <scope>NUCLEOTIDE SEQUENCE [LARGE SCALE GENOMIC DNA]</scope>
    <source>
        <strain evidence="2 3">DSM 5718</strain>
    </source>
</reference>
<feature type="transmembrane region" description="Helical" evidence="1">
    <location>
        <begin position="12"/>
        <end position="31"/>
    </location>
</feature>
<evidence type="ECO:0000313" key="2">
    <source>
        <dbReference type="EMBL" id="NIK74827.1"/>
    </source>
</evidence>
<proteinExistence type="predicted"/>
<gene>
    <name evidence="2" type="ORF">FHS56_002360</name>
</gene>
<keyword evidence="1" id="KW-0812">Transmembrane</keyword>